<dbReference type="InterPro" id="IPR016410">
    <property type="entry name" value="Phage_imm"/>
</dbReference>
<dbReference type="Proteomes" id="UP000295247">
    <property type="component" value="Unassembled WGS sequence"/>
</dbReference>
<keyword evidence="1" id="KW-0812">Transmembrane</keyword>
<feature type="transmembrane region" description="Helical" evidence="1">
    <location>
        <begin position="33"/>
        <end position="57"/>
    </location>
</feature>
<dbReference type="AlphaFoldDB" id="A0A4R4AH75"/>
<organism evidence="2 3">
    <name type="scientific">Marichromatium gracile</name>
    <name type="common">Chromatium gracile</name>
    <dbReference type="NCBI Taxonomy" id="1048"/>
    <lineage>
        <taxon>Bacteria</taxon>
        <taxon>Pseudomonadati</taxon>
        <taxon>Pseudomonadota</taxon>
        <taxon>Gammaproteobacteria</taxon>
        <taxon>Chromatiales</taxon>
        <taxon>Chromatiaceae</taxon>
        <taxon>Marichromatium</taxon>
    </lineage>
</organism>
<evidence type="ECO:0000313" key="3">
    <source>
        <dbReference type="Proteomes" id="UP000295247"/>
    </source>
</evidence>
<evidence type="ECO:0000256" key="1">
    <source>
        <dbReference type="SAM" id="Phobius"/>
    </source>
</evidence>
<keyword evidence="1" id="KW-0472">Membrane</keyword>
<dbReference type="EMBL" id="SMDC01000002">
    <property type="protein sequence ID" value="TCW38324.1"/>
    <property type="molecule type" value="Genomic_DNA"/>
</dbReference>
<feature type="transmembrane region" description="Helical" evidence="1">
    <location>
        <begin position="93"/>
        <end position="115"/>
    </location>
</feature>
<evidence type="ECO:0000313" key="2">
    <source>
        <dbReference type="EMBL" id="TCW38324.1"/>
    </source>
</evidence>
<sequence length="130" mass="14185">MAQEHPTPETRTDWRDTIDRIASSAPMRLAQALGLRLSVTALLLGWLVVLVGINALYPIDVSGLFLSAVFLTLYVLPGLIAHDRGLTRRLRITLINVLFGWTLVGWVAVLFWALLGDGEPTPQGGAEPQA</sequence>
<gene>
    <name evidence="2" type="ORF">EDC29_102216</name>
</gene>
<reference evidence="2 3" key="1">
    <citation type="submission" date="2019-03" db="EMBL/GenBank/DDBJ databases">
        <title>Genomic Encyclopedia of Type Strains, Phase IV (KMG-IV): sequencing the most valuable type-strain genomes for metagenomic binning, comparative biology and taxonomic classification.</title>
        <authorList>
            <person name="Goeker M."/>
        </authorList>
    </citation>
    <scope>NUCLEOTIDE SEQUENCE [LARGE SCALE GENOMIC DNA]</scope>
    <source>
        <strain evidence="2 3">DSM 203</strain>
    </source>
</reference>
<proteinExistence type="predicted"/>
<dbReference type="RefSeq" id="WP_200189239.1">
    <property type="nucleotide sequence ID" value="NZ_NRRH01000006.1"/>
</dbReference>
<protein>
    <submittedName>
        <fullName evidence="2">T4 superinfection immunity protein</fullName>
    </submittedName>
</protein>
<comment type="caution">
    <text evidence="2">The sequence shown here is derived from an EMBL/GenBank/DDBJ whole genome shotgun (WGS) entry which is preliminary data.</text>
</comment>
<accession>A0A4R4AH75</accession>
<keyword evidence="1" id="KW-1133">Transmembrane helix</keyword>
<dbReference type="Pfam" id="PF14373">
    <property type="entry name" value="Imm_superinfect"/>
    <property type="match status" value="1"/>
</dbReference>
<name>A0A4R4AH75_MARGR</name>
<feature type="transmembrane region" description="Helical" evidence="1">
    <location>
        <begin position="63"/>
        <end position="81"/>
    </location>
</feature>